<dbReference type="PANTHER" id="PTHR47510:SF3">
    <property type="entry name" value="ENDO_EXONUCLEASE_PHOSPHATASE DOMAIN-CONTAINING PROTEIN"/>
    <property type="match status" value="1"/>
</dbReference>
<keyword evidence="2" id="KW-1185">Reference proteome</keyword>
<reference evidence="3" key="2">
    <citation type="submission" date="2023-11" db="UniProtKB">
        <authorList>
            <consortium name="WormBaseParasite"/>
        </authorList>
    </citation>
    <scope>IDENTIFICATION</scope>
</reference>
<evidence type="ECO:0000313" key="2">
    <source>
        <dbReference type="Proteomes" id="UP000050795"/>
    </source>
</evidence>
<organism evidence="2 3">
    <name type="scientific">Trichobilharzia regenti</name>
    <name type="common">Nasal bird schistosome</name>
    <dbReference type="NCBI Taxonomy" id="157069"/>
    <lineage>
        <taxon>Eukaryota</taxon>
        <taxon>Metazoa</taxon>
        <taxon>Spiralia</taxon>
        <taxon>Lophotrochozoa</taxon>
        <taxon>Platyhelminthes</taxon>
        <taxon>Trematoda</taxon>
        <taxon>Digenea</taxon>
        <taxon>Strigeidida</taxon>
        <taxon>Schistosomatoidea</taxon>
        <taxon>Schistosomatidae</taxon>
        <taxon>Trichobilharzia</taxon>
    </lineage>
</organism>
<proteinExistence type="predicted"/>
<accession>A0AA85JQQ1</accession>
<dbReference type="Pfam" id="PF00078">
    <property type="entry name" value="RVT_1"/>
    <property type="match status" value="1"/>
</dbReference>
<reference evidence="2" key="1">
    <citation type="submission" date="2022-06" db="EMBL/GenBank/DDBJ databases">
        <authorList>
            <person name="Berger JAMES D."/>
            <person name="Berger JAMES D."/>
        </authorList>
    </citation>
    <scope>NUCLEOTIDE SEQUENCE [LARGE SCALE GENOMIC DNA]</scope>
</reference>
<sequence length="172" mass="19274">MNPSCNPGPDGLPSLIPKKYADILCYPLMDIFTESFSRNVAPAVLKDIKIVPIPKSSTGTCIKFRPIVITSAFLKPLEKLLLHILEPSLKVFNDPKQFSYKHSRSTLDAASVLHQNIVSSSDKAVKSVRFTFLDYTSAFDSLPRYIGLNKLAETQTECWVVNWLHSNFSGRK</sequence>
<feature type="domain" description="Reverse transcriptase" evidence="1">
    <location>
        <begin position="34"/>
        <end position="172"/>
    </location>
</feature>
<dbReference type="PANTHER" id="PTHR47510">
    <property type="entry name" value="REVERSE TRANSCRIPTASE DOMAIN-CONTAINING PROTEIN"/>
    <property type="match status" value="1"/>
</dbReference>
<evidence type="ECO:0000259" key="1">
    <source>
        <dbReference type="PROSITE" id="PS50878"/>
    </source>
</evidence>
<dbReference type="WBParaSite" id="TREG1_45540.1">
    <property type="protein sequence ID" value="TREG1_45540.1"/>
    <property type="gene ID" value="TREG1_45540"/>
</dbReference>
<name>A0AA85JQQ1_TRIRE</name>
<evidence type="ECO:0000313" key="3">
    <source>
        <dbReference type="WBParaSite" id="TREG1_45540.1"/>
    </source>
</evidence>
<dbReference type="InterPro" id="IPR000477">
    <property type="entry name" value="RT_dom"/>
</dbReference>
<dbReference type="PROSITE" id="PS50878">
    <property type="entry name" value="RT_POL"/>
    <property type="match status" value="1"/>
</dbReference>
<dbReference type="Proteomes" id="UP000050795">
    <property type="component" value="Unassembled WGS sequence"/>
</dbReference>
<protein>
    <recommendedName>
        <fullName evidence="1">Reverse transcriptase domain-containing protein</fullName>
    </recommendedName>
</protein>
<dbReference type="AlphaFoldDB" id="A0AA85JQQ1"/>